<dbReference type="SUPFAM" id="SSF54001">
    <property type="entry name" value="Cysteine proteinases"/>
    <property type="match status" value="1"/>
</dbReference>
<keyword evidence="3" id="KW-1185">Reference proteome</keyword>
<gene>
    <name evidence="2" type="ORF">DVH24_014490</name>
</gene>
<proteinExistence type="predicted"/>
<reference evidence="2 3" key="1">
    <citation type="submission" date="2018-10" db="EMBL/GenBank/DDBJ databases">
        <title>A high-quality apple genome assembly.</title>
        <authorList>
            <person name="Hu J."/>
        </authorList>
    </citation>
    <scope>NUCLEOTIDE SEQUENCE [LARGE SCALE GENOMIC DNA]</scope>
    <source>
        <strain evidence="3">cv. HFTH1</strain>
        <tissue evidence="2">Young leaf</tissue>
    </source>
</reference>
<sequence length="402" mass="47488">MEDVQIEVETEDVEIAKQPEVITGKDQVQVPIDVHMDRQYVRTRTLVRNIRTRDYRKANGLPEFDYVPVQKIPKKKAKYIYDVSDSESPSIIAKKKPVVKTEKNKKVHDKEKVKTSVDKTKEKPKAKETKRKLAKKTNLKSSKTDKGSYLPTTINAYKLLDDETREEIKEYYRKDEIDYFWMQPKKQNMAHELVVLKLDLTSFFIDGAIDSNIIDVLFFIMSKNETKMGQKQNLYLPSLLFNDMEKTNSESDQQHIDRTLKRLLEENVHKVGKVFMLIKHYFHFTLVVWDIKNGNMTHYNSQLPRIEDTTNMCFKHRDKIEAMYKDFKIGLRLIFYSLCKPIESTFHKEELFMRRASIAPILVNHLHSYSNGLKRLLEEKRVTRKFDYIDELFGDDDDVISL</sequence>
<organism evidence="2 3">
    <name type="scientific">Malus domestica</name>
    <name type="common">Apple</name>
    <name type="synonym">Pyrus malus</name>
    <dbReference type="NCBI Taxonomy" id="3750"/>
    <lineage>
        <taxon>Eukaryota</taxon>
        <taxon>Viridiplantae</taxon>
        <taxon>Streptophyta</taxon>
        <taxon>Embryophyta</taxon>
        <taxon>Tracheophyta</taxon>
        <taxon>Spermatophyta</taxon>
        <taxon>Magnoliopsida</taxon>
        <taxon>eudicotyledons</taxon>
        <taxon>Gunneridae</taxon>
        <taxon>Pentapetalae</taxon>
        <taxon>rosids</taxon>
        <taxon>fabids</taxon>
        <taxon>Rosales</taxon>
        <taxon>Rosaceae</taxon>
        <taxon>Amygdaloideae</taxon>
        <taxon>Maleae</taxon>
        <taxon>Malus</taxon>
    </lineage>
</organism>
<dbReference type="InterPro" id="IPR038765">
    <property type="entry name" value="Papain-like_cys_pep_sf"/>
</dbReference>
<evidence type="ECO:0000256" key="1">
    <source>
        <dbReference type="SAM" id="MobiDB-lite"/>
    </source>
</evidence>
<evidence type="ECO:0000313" key="3">
    <source>
        <dbReference type="Proteomes" id="UP000290289"/>
    </source>
</evidence>
<protein>
    <recommendedName>
        <fullName evidence="4">Ubiquitin-like protease family profile domain-containing protein</fullName>
    </recommendedName>
</protein>
<evidence type="ECO:0008006" key="4">
    <source>
        <dbReference type="Google" id="ProtNLM"/>
    </source>
</evidence>
<dbReference type="EMBL" id="RDQH01000327">
    <property type="protein sequence ID" value="RXI07924.1"/>
    <property type="molecule type" value="Genomic_DNA"/>
</dbReference>
<dbReference type="AlphaFoldDB" id="A0A498KNC2"/>
<feature type="compositionally biased region" description="Basic residues" evidence="1">
    <location>
        <begin position="128"/>
        <end position="138"/>
    </location>
</feature>
<feature type="region of interest" description="Disordered" evidence="1">
    <location>
        <begin position="102"/>
        <end position="144"/>
    </location>
</feature>
<comment type="caution">
    <text evidence="2">The sequence shown here is derived from an EMBL/GenBank/DDBJ whole genome shotgun (WGS) entry which is preliminary data.</text>
</comment>
<accession>A0A498KNC2</accession>
<name>A0A498KNC2_MALDO</name>
<dbReference type="Proteomes" id="UP000290289">
    <property type="component" value="Chromosome 1"/>
</dbReference>
<evidence type="ECO:0000313" key="2">
    <source>
        <dbReference type="EMBL" id="RXI07924.1"/>
    </source>
</evidence>
<dbReference type="Gene3D" id="3.40.395.10">
    <property type="entry name" value="Adenoviral Proteinase, Chain A"/>
    <property type="match status" value="1"/>
</dbReference>
<feature type="compositionally biased region" description="Basic and acidic residues" evidence="1">
    <location>
        <begin position="102"/>
        <end position="127"/>
    </location>
</feature>